<comment type="subcellular location">
    <subcellularLocation>
        <location evidence="1">Membrane</location>
        <topology evidence="1">Multi-pass membrane protein</topology>
    </subcellularLocation>
</comment>
<proteinExistence type="predicted"/>
<feature type="transmembrane region" description="Helical" evidence="5">
    <location>
        <begin position="369"/>
        <end position="390"/>
    </location>
</feature>
<feature type="transmembrane region" description="Helical" evidence="5">
    <location>
        <begin position="109"/>
        <end position="128"/>
    </location>
</feature>
<keyword evidence="3 5" id="KW-1133">Transmembrane helix</keyword>
<evidence type="ECO:0000256" key="5">
    <source>
        <dbReference type="SAM" id="Phobius"/>
    </source>
</evidence>
<dbReference type="InterPro" id="IPR051533">
    <property type="entry name" value="WaaL-like"/>
</dbReference>
<dbReference type="AlphaFoldDB" id="A0A2M9BCA1"/>
<keyword evidence="7" id="KW-0436">Ligase</keyword>
<evidence type="ECO:0000256" key="1">
    <source>
        <dbReference type="ARBA" id="ARBA00004141"/>
    </source>
</evidence>
<evidence type="ECO:0000256" key="4">
    <source>
        <dbReference type="ARBA" id="ARBA00023136"/>
    </source>
</evidence>
<comment type="caution">
    <text evidence="7">The sequence shown here is derived from an EMBL/GenBank/DDBJ whole genome shotgun (WGS) entry which is preliminary data.</text>
</comment>
<feature type="transmembrane region" description="Helical" evidence="5">
    <location>
        <begin position="251"/>
        <end position="270"/>
    </location>
</feature>
<reference evidence="7 8" key="1">
    <citation type="submission" date="2017-11" db="EMBL/GenBank/DDBJ databases">
        <title>Genomic Encyclopedia of Archaeal and Bacterial Type Strains, Phase II (KMG-II): From Individual Species to Whole Genera.</title>
        <authorList>
            <person name="Goeker M."/>
        </authorList>
    </citation>
    <scope>NUCLEOTIDE SEQUENCE [LARGE SCALE GENOMIC DNA]</scope>
    <source>
        <strain evidence="7 8">DSM 25625</strain>
    </source>
</reference>
<evidence type="ECO:0000313" key="8">
    <source>
        <dbReference type="Proteomes" id="UP000230161"/>
    </source>
</evidence>
<protein>
    <submittedName>
        <fullName evidence="7">O-antigen ligase</fullName>
    </submittedName>
</protein>
<keyword evidence="2 5" id="KW-0812">Transmembrane</keyword>
<dbReference type="GO" id="GO:0016020">
    <property type="term" value="C:membrane"/>
    <property type="evidence" value="ECO:0007669"/>
    <property type="project" value="UniProtKB-SubCell"/>
</dbReference>
<gene>
    <name evidence="7" type="ORF">CLV54_2908</name>
</gene>
<dbReference type="Pfam" id="PF04932">
    <property type="entry name" value="Wzy_C"/>
    <property type="match status" value="1"/>
</dbReference>
<dbReference type="PANTHER" id="PTHR37422">
    <property type="entry name" value="TEICHURONIC ACID BIOSYNTHESIS PROTEIN TUAE"/>
    <property type="match status" value="1"/>
</dbReference>
<evidence type="ECO:0000259" key="6">
    <source>
        <dbReference type="Pfam" id="PF04932"/>
    </source>
</evidence>
<name>A0A2M9BCA1_9MICO</name>
<feature type="transmembrane region" description="Helical" evidence="5">
    <location>
        <begin position="45"/>
        <end position="66"/>
    </location>
</feature>
<feature type="transmembrane region" description="Helical" evidence="5">
    <location>
        <begin position="208"/>
        <end position="239"/>
    </location>
</feature>
<dbReference type="GO" id="GO:0016874">
    <property type="term" value="F:ligase activity"/>
    <property type="evidence" value="ECO:0007669"/>
    <property type="project" value="UniProtKB-KW"/>
</dbReference>
<evidence type="ECO:0000256" key="3">
    <source>
        <dbReference type="ARBA" id="ARBA00022989"/>
    </source>
</evidence>
<feature type="transmembrane region" description="Helical" evidence="5">
    <location>
        <begin position="396"/>
        <end position="415"/>
    </location>
</feature>
<dbReference type="InterPro" id="IPR007016">
    <property type="entry name" value="O-antigen_ligase-rel_domated"/>
</dbReference>
<feature type="transmembrane region" description="Helical" evidence="5">
    <location>
        <begin position="78"/>
        <end position="97"/>
    </location>
</feature>
<dbReference type="Proteomes" id="UP000230161">
    <property type="component" value="Unassembled WGS sequence"/>
</dbReference>
<organism evidence="7 8">
    <name type="scientific">Compostimonas suwonensis</name>
    <dbReference type="NCBI Taxonomy" id="1048394"/>
    <lineage>
        <taxon>Bacteria</taxon>
        <taxon>Bacillati</taxon>
        <taxon>Actinomycetota</taxon>
        <taxon>Actinomycetes</taxon>
        <taxon>Micrococcales</taxon>
        <taxon>Microbacteriaceae</taxon>
        <taxon>Compostimonas</taxon>
    </lineage>
</organism>
<keyword evidence="8" id="KW-1185">Reference proteome</keyword>
<feature type="transmembrane region" description="Helical" evidence="5">
    <location>
        <begin position="336"/>
        <end position="357"/>
    </location>
</feature>
<feature type="domain" description="O-antigen ligase-related" evidence="6">
    <location>
        <begin position="213"/>
        <end position="352"/>
    </location>
</feature>
<accession>A0A2M9BCA1</accession>
<feature type="transmembrane region" description="Helical" evidence="5">
    <location>
        <begin position="21"/>
        <end position="39"/>
    </location>
</feature>
<dbReference type="EMBL" id="PGFB01000005">
    <property type="protein sequence ID" value="PJJ55561.1"/>
    <property type="molecule type" value="Genomic_DNA"/>
</dbReference>
<evidence type="ECO:0000313" key="7">
    <source>
        <dbReference type="EMBL" id="PJJ55561.1"/>
    </source>
</evidence>
<dbReference type="PANTHER" id="PTHR37422:SF23">
    <property type="entry name" value="TEICHURONIC ACID BIOSYNTHESIS PROTEIN TUAE"/>
    <property type="match status" value="1"/>
</dbReference>
<sequence length="434" mass="45831">MKAHRMTQAREDDSGEDFLLRASRVFFYVGIFFSSLLSIRVGGGLTVGDILLLIGIAFAGAGTLMTRMRSIQVTRTRISPPVWLALTMLVVGAVLSAGRAVDPQSTVEIAVRLVLVMFLLPVSMRAVFKEKEQFKRALVAFALGAAVCGSGTVLQYLAGASIIPGADVTNVGRFSGFAQSVSDTGAITSLGVVSAVGLFAGTAGRQRFGALILLSFSAIGLFLSGSVSGLLAVLVGCLVLAARRVIKVRHIVLIAGVGSVILGFVISIQVKSNALDPLTRILQTLGLGGNVEYNTSGSRLSTYQAAVDGFIRNPIVGAGLDYSSTIADGRFPAHNLFIAAAYCGGTFVLLAVILAIVRPFRGQWIHADRSLDTSIALALAVSAIAFAMTAPSLFNRYLWIPISFVLVAKSLAMFGEQSDIARTNRLQQPSRSSR</sequence>
<keyword evidence="4 5" id="KW-0472">Membrane</keyword>
<feature type="transmembrane region" description="Helical" evidence="5">
    <location>
        <begin position="137"/>
        <end position="158"/>
    </location>
</feature>
<evidence type="ECO:0000256" key="2">
    <source>
        <dbReference type="ARBA" id="ARBA00022692"/>
    </source>
</evidence>